<dbReference type="PANTHER" id="PTHR13244">
    <property type="entry name" value="ZINC FINGER MYND DOMAIN CONTAINING PROTEIN 10"/>
    <property type="match status" value="1"/>
</dbReference>
<feature type="region of interest" description="Disordered" evidence="5">
    <location>
        <begin position="483"/>
        <end position="505"/>
    </location>
</feature>
<feature type="compositionally biased region" description="Gly residues" evidence="5">
    <location>
        <begin position="483"/>
        <end position="494"/>
    </location>
</feature>
<evidence type="ECO:0000259" key="6">
    <source>
        <dbReference type="PROSITE" id="PS50865"/>
    </source>
</evidence>
<dbReference type="InterPro" id="IPR002893">
    <property type="entry name" value="Znf_MYND"/>
</dbReference>
<keyword evidence="1" id="KW-0479">Metal-binding</keyword>
<accession>A0A193RF78</accession>
<sequence>MDITDVNFFTHVNDLRSGGVLDIYSKRWFECHKNLVSINLYLHRNSEMMDTIGDERIDALMRKFETLVRELITTYFVRFIHTEELTKCTKDKILEQEIGGSELQTINGDGKNGGDTTTENRISSYISLYHEVTLLNIVERILCADHAYDKINNHMINLFAYIYSNLVAFLKSNSEEYFSKPISEMSISEMLIEENDKSQNIDRLKIYMCVINALRNITDRIHLLNNTIINKIVDYDVLLILIPLLEKRPWEHGNYVFEGNEWVKREGNTLCTIEKQLWLILYTLILTRNCQEKYEMTNYRRNNILKVYTGCASFGCAISPVLFAPPRPSHWFCPATQLRKYMNEPLHEQLPPMKTLHTFIEHLYISKSIFPENKNSYLIIDVVSHSHKEKKKKRKKKKQKGGKKKWRISLNRKINFATSPLHHRRSPFHRAQVPEIFEEIKEDVLKNKKKLASLLSTVTIDRALLGGISDMYLSVYEFDQQGGKGAKNDTGGGPHSRDQKGTDYKRGEAVTEESFLCDSCKEIVINKTEGEKKKKKKKSYTSKDHILILGPIPSPLFPHFQAELQCSQCKRAYYCSKECQMKDWFHHRQVCSYVT</sequence>
<dbReference type="GO" id="GO:0005737">
    <property type="term" value="C:cytoplasm"/>
    <property type="evidence" value="ECO:0007669"/>
    <property type="project" value="TreeGrafter"/>
</dbReference>
<evidence type="ECO:0000256" key="5">
    <source>
        <dbReference type="SAM" id="MobiDB-lite"/>
    </source>
</evidence>
<keyword evidence="3" id="KW-0862">Zinc</keyword>
<gene>
    <name evidence="7" type="ORF">PKNA1_H1_1143200</name>
</gene>
<feature type="domain" description="MYND-type" evidence="6">
    <location>
        <begin position="517"/>
        <end position="591"/>
    </location>
</feature>
<protein>
    <submittedName>
        <fullName evidence="7">MYND finger protein, putative</fullName>
    </submittedName>
</protein>
<proteinExistence type="predicted"/>
<evidence type="ECO:0000313" key="8">
    <source>
        <dbReference type="Proteomes" id="UP000182142"/>
    </source>
</evidence>
<keyword evidence="2 4" id="KW-0863">Zinc-finger</keyword>
<organism evidence="7 8">
    <name type="scientific">Plasmodium knowlesi (strain H)</name>
    <dbReference type="NCBI Taxonomy" id="5851"/>
    <lineage>
        <taxon>Eukaryota</taxon>
        <taxon>Sar</taxon>
        <taxon>Alveolata</taxon>
        <taxon>Apicomplexa</taxon>
        <taxon>Aconoidasida</taxon>
        <taxon>Haemosporida</taxon>
        <taxon>Plasmodiidae</taxon>
        <taxon>Plasmodium</taxon>
        <taxon>Plasmodium (Plasmodium)</taxon>
    </lineage>
</organism>
<name>A0A193RF78_PLAKH</name>
<dbReference type="InterPro" id="IPR052298">
    <property type="entry name" value="ZMYND10"/>
</dbReference>
<dbReference type="Pfam" id="PF01753">
    <property type="entry name" value="zf-MYND"/>
    <property type="match status" value="1"/>
</dbReference>
<dbReference type="PANTHER" id="PTHR13244:SF7">
    <property type="entry name" value="ZINC FINGER MYND DOMAIN-CONTAINING PROTEIN 10"/>
    <property type="match status" value="1"/>
</dbReference>
<reference evidence="8" key="1">
    <citation type="submission" date="2016-05" db="EMBL/GenBank/DDBJ databases">
        <authorList>
            <person name="Sharaf H."/>
        </authorList>
    </citation>
    <scope>NUCLEOTIDE SEQUENCE [LARGE SCALE GENOMIC DNA]</scope>
    <source>
        <strain evidence="8">H</strain>
    </source>
</reference>
<dbReference type="Proteomes" id="UP000182142">
    <property type="component" value="Unassembled WGS sequence"/>
</dbReference>
<dbReference type="Gene3D" id="6.10.140.2220">
    <property type="match status" value="1"/>
</dbReference>
<evidence type="ECO:0000256" key="4">
    <source>
        <dbReference type="PROSITE-ProRule" id="PRU00134"/>
    </source>
</evidence>
<dbReference type="GO" id="GO:0008270">
    <property type="term" value="F:zinc ion binding"/>
    <property type="evidence" value="ECO:0007669"/>
    <property type="project" value="UniProtKB-KW"/>
</dbReference>
<dbReference type="EMBL" id="CWHR02000010">
    <property type="protein sequence ID" value="SBO26957.1"/>
    <property type="molecule type" value="Genomic_DNA"/>
</dbReference>
<evidence type="ECO:0000256" key="3">
    <source>
        <dbReference type="ARBA" id="ARBA00022833"/>
    </source>
</evidence>
<dbReference type="SUPFAM" id="SSF144232">
    <property type="entry name" value="HIT/MYND zinc finger-like"/>
    <property type="match status" value="1"/>
</dbReference>
<evidence type="ECO:0000256" key="2">
    <source>
        <dbReference type="ARBA" id="ARBA00022771"/>
    </source>
</evidence>
<evidence type="ECO:0000313" key="7">
    <source>
        <dbReference type="EMBL" id="SBO26957.1"/>
    </source>
</evidence>
<evidence type="ECO:0000256" key="1">
    <source>
        <dbReference type="ARBA" id="ARBA00022723"/>
    </source>
</evidence>
<dbReference type="PROSITE" id="PS50865">
    <property type="entry name" value="ZF_MYND_2"/>
    <property type="match status" value="1"/>
</dbReference>
<dbReference type="AlphaFoldDB" id="A0A193RF78"/>
<feature type="compositionally biased region" description="Basic and acidic residues" evidence="5">
    <location>
        <begin position="495"/>
        <end position="505"/>
    </location>
</feature>